<name>A0A093P3Z7_PYGAD</name>
<feature type="coiled-coil region" evidence="5">
    <location>
        <begin position="175"/>
        <end position="204"/>
    </location>
</feature>
<feature type="binding site" evidence="3">
    <location>
        <begin position="111"/>
        <end position="114"/>
    </location>
    <ligand>
        <name>GTP</name>
        <dbReference type="ChEBI" id="CHEBI:37565"/>
    </ligand>
</feature>
<feature type="binding site" evidence="3">
    <location>
        <begin position="9"/>
        <end position="16"/>
    </location>
    <ligand>
        <name>GTP</name>
        <dbReference type="ChEBI" id="CHEBI:37565"/>
    </ligand>
</feature>
<dbReference type="PROSITE" id="PS51417">
    <property type="entry name" value="ARF"/>
    <property type="match status" value="1"/>
</dbReference>
<dbReference type="CDD" id="cd04161">
    <property type="entry name" value="Arl2l1_Arl13_like"/>
    <property type="match status" value="1"/>
</dbReference>
<feature type="region of interest" description="Disordered" evidence="6">
    <location>
        <begin position="274"/>
        <end position="301"/>
    </location>
</feature>
<evidence type="ECO:0000256" key="3">
    <source>
        <dbReference type="PIRSR" id="PIRSR606689-1"/>
    </source>
</evidence>
<keyword evidence="8" id="KW-1185">Reference proteome</keyword>
<dbReference type="SMART" id="SM00178">
    <property type="entry name" value="SAR"/>
    <property type="match status" value="1"/>
</dbReference>
<dbReference type="InterPro" id="IPR027417">
    <property type="entry name" value="P-loop_NTPase"/>
</dbReference>
<dbReference type="SMART" id="SM00177">
    <property type="entry name" value="ARF"/>
    <property type="match status" value="1"/>
</dbReference>
<keyword evidence="4" id="KW-0479">Metal-binding</keyword>
<evidence type="ECO:0000256" key="5">
    <source>
        <dbReference type="SAM" id="Coils"/>
    </source>
</evidence>
<dbReference type="GO" id="GO:0060170">
    <property type="term" value="C:ciliary membrane"/>
    <property type="evidence" value="ECO:0007669"/>
    <property type="project" value="TreeGrafter"/>
</dbReference>
<keyword evidence="1 3" id="KW-0547">Nucleotide-binding</keyword>
<dbReference type="Gene3D" id="3.40.50.300">
    <property type="entry name" value="P-loop containing nucleotide triphosphate hydrolases"/>
    <property type="match status" value="1"/>
</dbReference>
<evidence type="ECO:0000256" key="6">
    <source>
        <dbReference type="SAM" id="MobiDB-lite"/>
    </source>
</evidence>
<dbReference type="InterPro" id="IPR005225">
    <property type="entry name" value="Small_GTP-bd"/>
</dbReference>
<organism evidence="7 8">
    <name type="scientific">Pygoscelis adeliae</name>
    <name type="common">Adelie penguin</name>
    <dbReference type="NCBI Taxonomy" id="9238"/>
    <lineage>
        <taxon>Eukaryota</taxon>
        <taxon>Metazoa</taxon>
        <taxon>Chordata</taxon>
        <taxon>Craniata</taxon>
        <taxon>Vertebrata</taxon>
        <taxon>Euteleostomi</taxon>
        <taxon>Archelosauria</taxon>
        <taxon>Archosauria</taxon>
        <taxon>Dinosauria</taxon>
        <taxon>Saurischia</taxon>
        <taxon>Theropoda</taxon>
        <taxon>Coelurosauria</taxon>
        <taxon>Aves</taxon>
        <taxon>Neognathae</taxon>
        <taxon>Neoaves</taxon>
        <taxon>Aequornithes</taxon>
        <taxon>Sphenisciformes</taxon>
        <taxon>Spheniscidae</taxon>
        <taxon>Pygoscelis</taxon>
    </lineage>
</organism>
<evidence type="ECO:0000256" key="4">
    <source>
        <dbReference type="PIRSR" id="PIRSR606689-2"/>
    </source>
</evidence>
<dbReference type="GO" id="GO:0097500">
    <property type="term" value="P:receptor localization to non-motile cilium"/>
    <property type="evidence" value="ECO:0007669"/>
    <property type="project" value="TreeGrafter"/>
</dbReference>
<reference evidence="7 8" key="1">
    <citation type="submission" date="2014-04" db="EMBL/GenBank/DDBJ databases">
        <title>Genome evolution of avian class.</title>
        <authorList>
            <person name="Zhang G."/>
            <person name="Li C."/>
        </authorList>
    </citation>
    <scope>NUCLEOTIDE SEQUENCE [LARGE SCALE GENOMIC DNA]</scope>
    <source>
        <strain evidence="7">BGI_AS28</strain>
    </source>
</reference>
<dbReference type="InterPro" id="IPR006689">
    <property type="entry name" value="Small_GTPase_ARF/SAR"/>
</dbReference>
<dbReference type="GO" id="GO:0097730">
    <property type="term" value="C:non-motile cilium"/>
    <property type="evidence" value="ECO:0007669"/>
    <property type="project" value="TreeGrafter"/>
</dbReference>
<evidence type="ECO:0000256" key="1">
    <source>
        <dbReference type="ARBA" id="ARBA00022741"/>
    </source>
</evidence>
<dbReference type="FunFam" id="3.40.50.300:FF:000415">
    <property type="entry name" value="ADP-ribosylation factor-like GTPase 13B"/>
    <property type="match status" value="1"/>
</dbReference>
<dbReference type="EMBL" id="KL225051">
    <property type="protein sequence ID" value="KFW66997.1"/>
    <property type="molecule type" value="Genomic_DNA"/>
</dbReference>
<dbReference type="AlphaFoldDB" id="A0A093P3Z7"/>
<dbReference type="PANTHER" id="PTHR46090:SF3">
    <property type="entry name" value="ADP-RIBOSYLATION FACTOR-LIKE PROTEIN 13B"/>
    <property type="match status" value="1"/>
</dbReference>
<gene>
    <name evidence="7" type="ORF">AS28_01793</name>
</gene>
<sequence>RKVTLIMVGLDNAGKTATVRGIQGESPEDVAPTVGFSKIDLKQGRFEVTIFDLGGGKRIRNIWRNYYAESYGVIFVVDSSDIARMEETKQAMIEVLNSPKISGKPVLVLANKQDREGALSEADVIESLSLEKLVNEHKCLCQIEPCSAIMGCGKKIDKSIKKGLYWLLHIIAKDFDALNERIQRDTTEQKAYEEQKKLERAERVRRIREESAFPPQYVSSNHLVPNGKPEREVVPISFNIALAPISAVISENEKQIEKEKKRQRLETEKATIVLKSQTEQEQMDGQHLSSSSSQNTNDSRLETCNSTTTQLLQHEENEQQASECLDSDNSKKKNKKPKLKRGHRVEPINAEDSVPKNPTPPPALPPVGWGTPKLNRLRKLEPLGETHHADFYGKPLPPLTIRQRPNSDTHDVIA</sequence>
<proteinExistence type="predicted"/>
<feature type="non-terminal residue" evidence="7">
    <location>
        <position position="414"/>
    </location>
</feature>
<feature type="compositionally biased region" description="Basic and acidic residues" evidence="6">
    <location>
        <begin position="405"/>
        <end position="414"/>
    </location>
</feature>
<dbReference type="SUPFAM" id="SSF52540">
    <property type="entry name" value="P-loop containing nucleoside triphosphate hydrolases"/>
    <property type="match status" value="1"/>
</dbReference>
<evidence type="ECO:0000256" key="2">
    <source>
        <dbReference type="ARBA" id="ARBA00023134"/>
    </source>
</evidence>
<keyword evidence="5" id="KW-0175">Coiled coil</keyword>
<dbReference type="GO" id="GO:1905515">
    <property type="term" value="P:non-motile cilium assembly"/>
    <property type="evidence" value="ECO:0007669"/>
    <property type="project" value="TreeGrafter"/>
</dbReference>
<dbReference type="InterPro" id="IPR051995">
    <property type="entry name" value="Ciliary_GTPase"/>
</dbReference>
<feature type="binding site" evidence="4">
    <location>
        <position position="16"/>
    </location>
    <ligand>
        <name>Mg(2+)</name>
        <dbReference type="ChEBI" id="CHEBI:18420"/>
    </ligand>
</feature>
<feature type="compositionally biased region" description="Basic residues" evidence="6">
    <location>
        <begin position="332"/>
        <end position="343"/>
    </location>
</feature>
<feature type="compositionally biased region" description="Basic and acidic residues" evidence="6">
    <location>
        <begin position="378"/>
        <end position="391"/>
    </location>
</feature>
<feature type="region of interest" description="Disordered" evidence="6">
    <location>
        <begin position="313"/>
        <end position="414"/>
    </location>
</feature>
<feature type="non-terminal residue" evidence="7">
    <location>
        <position position="1"/>
    </location>
</feature>
<dbReference type="GO" id="GO:0005525">
    <property type="term" value="F:GTP binding"/>
    <property type="evidence" value="ECO:0007669"/>
    <property type="project" value="UniProtKB-KW"/>
</dbReference>
<evidence type="ECO:0000313" key="8">
    <source>
        <dbReference type="Proteomes" id="UP000054081"/>
    </source>
</evidence>
<protein>
    <submittedName>
        <fullName evidence="7">ADP-ribosylation factor-like 13B</fullName>
    </submittedName>
</protein>
<keyword evidence="2 3" id="KW-0342">GTP-binding</keyword>
<feature type="binding site" evidence="4">
    <location>
        <position position="33"/>
    </location>
    <ligand>
        <name>Mg(2+)</name>
        <dbReference type="ChEBI" id="CHEBI:18420"/>
    </ligand>
</feature>
<dbReference type="GO" id="GO:0046872">
    <property type="term" value="F:metal ion binding"/>
    <property type="evidence" value="ECO:0007669"/>
    <property type="project" value="UniProtKB-KW"/>
</dbReference>
<accession>A0A093P3Z7</accession>
<dbReference type="Proteomes" id="UP000054081">
    <property type="component" value="Unassembled WGS sequence"/>
</dbReference>
<dbReference type="PRINTS" id="PR00328">
    <property type="entry name" value="SAR1GTPBP"/>
</dbReference>
<dbReference type="GO" id="GO:0031514">
    <property type="term" value="C:motile cilium"/>
    <property type="evidence" value="ECO:0007669"/>
    <property type="project" value="TreeGrafter"/>
</dbReference>
<dbReference type="Pfam" id="PF00025">
    <property type="entry name" value="Arf"/>
    <property type="match status" value="1"/>
</dbReference>
<evidence type="ECO:0000313" key="7">
    <source>
        <dbReference type="EMBL" id="KFW66997.1"/>
    </source>
</evidence>
<dbReference type="PANTHER" id="PTHR46090">
    <property type="entry name" value="ADP-RIBOSYLATION FACTOR-LIKE PROTEIN 13B"/>
    <property type="match status" value="1"/>
</dbReference>
<feature type="binding site" evidence="3">
    <location>
        <position position="55"/>
    </location>
    <ligand>
        <name>GTP</name>
        <dbReference type="ChEBI" id="CHEBI:37565"/>
    </ligand>
</feature>
<dbReference type="NCBIfam" id="TIGR00231">
    <property type="entry name" value="small_GTP"/>
    <property type="match status" value="1"/>
</dbReference>
<dbReference type="GO" id="GO:0003924">
    <property type="term" value="F:GTPase activity"/>
    <property type="evidence" value="ECO:0007669"/>
    <property type="project" value="InterPro"/>
</dbReference>
<keyword evidence="4" id="KW-0460">Magnesium</keyword>
<dbReference type="STRING" id="9238.A0A093P3Z7"/>